<feature type="domain" description="Sulfatase-modifying factor enzyme-like" evidence="1">
    <location>
        <begin position="23"/>
        <end position="238"/>
    </location>
</feature>
<name>A0A379IML6_ECTME</name>
<dbReference type="InterPro" id="IPR016187">
    <property type="entry name" value="CTDL_fold"/>
</dbReference>
<gene>
    <name evidence="2" type="ORF">NCTC10899_00283</name>
</gene>
<evidence type="ECO:0000313" key="3">
    <source>
        <dbReference type="Proteomes" id="UP000254260"/>
    </source>
</evidence>
<dbReference type="InterPro" id="IPR042095">
    <property type="entry name" value="SUMF_sf"/>
</dbReference>
<sequence>MRALLVGAMLLGGCMQTSGIDESDWVRIAAGTARYQAADASGATFEQHSDGFAIMRRQVSQAEYAACVAANACLPLDGDLREASAADLAAVGVSWMDASAYAQWLTQRTGVVHRLPTYAEWVLAAGEAFQDIQAEVFDDARNPAQRWLAEYDRESRRKPLDPRPRAFGSQGSNANGLLDVAGNVWEWTDSCFGKGDFCGIRIAAGQHPSGLSDFVRDPVSGACSVGVPPSNLGFRLVRE</sequence>
<evidence type="ECO:0000259" key="1">
    <source>
        <dbReference type="Pfam" id="PF03781"/>
    </source>
</evidence>
<dbReference type="GO" id="GO:0120147">
    <property type="term" value="F:formylglycine-generating oxidase activity"/>
    <property type="evidence" value="ECO:0007669"/>
    <property type="project" value="TreeGrafter"/>
</dbReference>
<dbReference type="PANTHER" id="PTHR23150:SF19">
    <property type="entry name" value="FORMYLGLYCINE-GENERATING ENZYME"/>
    <property type="match status" value="1"/>
</dbReference>
<proteinExistence type="predicted"/>
<dbReference type="Pfam" id="PF03781">
    <property type="entry name" value="FGE-sulfatase"/>
    <property type="match status" value="1"/>
</dbReference>
<dbReference type="RefSeq" id="WP_115290236.1">
    <property type="nucleotide sequence ID" value="NZ_UGUU01000001.1"/>
</dbReference>
<dbReference type="Gene3D" id="3.90.1580.10">
    <property type="entry name" value="paralog of FGE (formylglycine-generating enzyme)"/>
    <property type="match status" value="1"/>
</dbReference>
<evidence type="ECO:0000313" key="2">
    <source>
        <dbReference type="EMBL" id="SUD37527.1"/>
    </source>
</evidence>
<dbReference type="InterPro" id="IPR051043">
    <property type="entry name" value="Sulfatase_Mod_Factor_Kinase"/>
</dbReference>
<dbReference type="AlphaFoldDB" id="A0A379IML6"/>
<dbReference type="Proteomes" id="UP000254260">
    <property type="component" value="Unassembled WGS sequence"/>
</dbReference>
<dbReference type="OrthoDB" id="9768004at2"/>
<organism evidence="2 3">
    <name type="scientific">Ectopseudomonas mendocina</name>
    <name type="common">Pseudomonas mendocina</name>
    <dbReference type="NCBI Taxonomy" id="300"/>
    <lineage>
        <taxon>Bacteria</taxon>
        <taxon>Pseudomonadati</taxon>
        <taxon>Pseudomonadota</taxon>
        <taxon>Gammaproteobacteria</taxon>
        <taxon>Pseudomonadales</taxon>
        <taxon>Pseudomonadaceae</taxon>
        <taxon>Ectopseudomonas</taxon>
    </lineage>
</organism>
<protein>
    <submittedName>
        <fullName evidence="2">Putative nitrate reductase</fullName>
    </submittedName>
</protein>
<reference evidence="2 3" key="1">
    <citation type="submission" date="2018-06" db="EMBL/GenBank/DDBJ databases">
        <authorList>
            <consortium name="Pathogen Informatics"/>
            <person name="Doyle S."/>
        </authorList>
    </citation>
    <scope>NUCLEOTIDE SEQUENCE [LARGE SCALE GENOMIC DNA]</scope>
    <source>
        <strain evidence="2 3">NCTC10899</strain>
    </source>
</reference>
<dbReference type="SUPFAM" id="SSF56436">
    <property type="entry name" value="C-type lectin-like"/>
    <property type="match status" value="1"/>
</dbReference>
<dbReference type="InterPro" id="IPR005532">
    <property type="entry name" value="SUMF_dom"/>
</dbReference>
<dbReference type="EMBL" id="UGUU01000001">
    <property type="protein sequence ID" value="SUD37527.1"/>
    <property type="molecule type" value="Genomic_DNA"/>
</dbReference>
<dbReference type="PANTHER" id="PTHR23150">
    <property type="entry name" value="SULFATASE MODIFYING FACTOR 1, 2"/>
    <property type="match status" value="1"/>
</dbReference>
<accession>A0A379IML6</accession>